<dbReference type="InterPro" id="IPR006059">
    <property type="entry name" value="SBP"/>
</dbReference>
<evidence type="ECO:0000256" key="1">
    <source>
        <dbReference type="ARBA" id="ARBA00008520"/>
    </source>
</evidence>
<evidence type="ECO:0000313" key="5">
    <source>
        <dbReference type="Proteomes" id="UP001239083"/>
    </source>
</evidence>
<dbReference type="EMBL" id="JAUSYY010000001">
    <property type="protein sequence ID" value="MDQ0895152.1"/>
    <property type="molecule type" value="Genomic_DNA"/>
</dbReference>
<feature type="chain" id="PRO_5047532767" evidence="3">
    <location>
        <begin position="25"/>
        <end position="416"/>
    </location>
</feature>
<keyword evidence="5" id="KW-1185">Reference proteome</keyword>
<evidence type="ECO:0000256" key="3">
    <source>
        <dbReference type="SAM" id="SignalP"/>
    </source>
</evidence>
<evidence type="ECO:0000256" key="2">
    <source>
        <dbReference type="ARBA" id="ARBA00022448"/>
    </source>
</evidence>
<dbReference type="Gene3D" id="3.40.190.10">
    <property type="entry name" value="Periplasmic binding protein-like II"/>
    <property type="match status" value="2"/>
</dbReference>
<dbReference type="Pfam" id="PF01547">
    <property type="entry name" value="SBP_bac_1"/>
    <property type="match status" value="1"/>
</dbReference>
<protein>
    <submittedName>
        <fullName evidence="4">ABC-type glycerol-3-phosphate transport system substrate-binding protein</fullName>
    </submittedName>
</protein>
<gene>
    <name evidence="4" type="ORF">QFZ26_002707</name>
</gene>
<dbReference type="PANTHER" id="PTHR43649:SF29">
    <property type="entry name" value="OSMOPROTECTIVE COMPOUNDS-BINDING PROTEIN GGTB"/>
    <property type="match status" value="1"/>
</dbReference>
<dbReference type="Proteomes" id="UP001239083">
    <property type="component" value="Unassembled WGS sequence"/>
</dbReference>
<sequence>MFRTRSRLVPVAAALAFASLGLTSCSGTPENTSAEPTELRMLVNVTPVLTLEFWDALVAPWEEANPNVDVVIEAPATNVGETLQQQLAAGTEPDIVDGAPIAMAEVLAELPDEDWVNDTPLVEENAVDGVKKIVGTGLQMQSLVFYNKDAFEAAGIDEAPTSVEEFTEALTALKGAGYVPLSTAGEWVTGSQFLGLAGPTVMRDEPDWIADRNAGEVSFAESNYHDYLQVYADWVAQGLVPADANALTYDDATAAFTSGKAATYTMGSWIVPTIDEAATDFEVGVFRAPTFDGKPGPLTGNPAVTYGVLDTSDKKDLAFDIVEYLTSDETAVTTALSVEGNYREGYPYEASDLTNAIFALADDSTGFITPGAGLGSNIAPLGYGDQVKVVVQGLYVGDSVEGGITLLDDWWTANAQ</sequence>
<comment type="similarity">
    <text evidence="1">Belongs to the bacterial solute-binding protein 1 family.</text>
</comment>
<dbReference type="InterPro" id="IPR050490">
    <property type="entry name" value="Bact_solute-bd_prot1"/>
</dbReference>
<keyword evidence="2" id="KW-0813">Transport</keyword>
<keyword evidence="3" id="KW-0732">Signal</keyword>
<proteinExistence type="inferred from homology"/>
<dbReference type="RefSeq" id="WP_307042980.1">
    <property type="nucleotide sequence ID" value="NZ_JAUSYY010000001.1"/>
</dbReference>
<feature type="signal peptide" evidence="3">
    <location>
        <begin position="1"/>
        <end position="24"/>
    </location>
</feature>
<accession>A0ABU0RBK5</accession>
<comment type="caution">
    <text evidence="4">The sequence shown here is derived from an EMBL/GenBank/DDBJ whole genome shotgun (WGS) entry which is preliminary data.</text>
</comment>
<organism evidence="4 5">
    <name type="scientific">Agromyces ramosus</name>
    <dbReference type="NCBI Taxonomy" id="33879"/>
    <lineage>
        <taxon>Bacteria</taxon>
        <taxon>Bacillati</taxon>
        <taxon>Actinomycetota</taxon>
        <taxon>Actinomycetes</taxon>
        <taxon>Micrococcales</taxon>
        <taxon>Microbacteriaceae</taxon>
        <taxon>Agromyces</taxon>
    </lineage>
</organism>
<dbReference type="PROSITE" id="PS51257">
    <property type="entry name" value="PROKAR_LIPOPROTEIN"/>
    <property type="match status" value="1"/>
</dbReference>
<dbReference type="SUPFAM" id="SSF53850">
    <property type="entry name" value="Periplasmic binding protein-like II"/>
    <property type="match status" value="1"/>
</dbReference>
<dbReference type="PANTHER" id="PTHR43649">
    <property type="entry name" value="ARABINOSE-BINDING PROTEIN-RELATED"/>
    <property type="match status" value="1"/>
</dbReference>
<name>A0ABU0RBK5_9MICO</name>
<reference evidence="4 5" key="1">
    <citation type="submission" date="2023-07" db="EMBL/GenBank/DDBJ databases">
        <title>Comparative genomics of wheat-associated soil bacteria to identify genetic determinants of phenazine resistance.</title>
        <authorList>
            <person name="Mouncey N."/>
        </authorList>
    </citation>
    <scope>NUCLEOTIDE SEQUENCE [LARGE SCALE GENOMIC DNA]</scope>
    <source>
        <strain evidence="4 5">V3I3</strain>
    </source>
</reference>
<evidence type="ECO:0000313" key="4">
    <source>
        <dbReference type="EMBL" id="MDQ0895152.1"/>
    </source>
</evidence>